<feature type="chain" id="PRO_5004663955" description="DUF2808 domain-containing protein" evidence="1">
    <location>
        <begin position="23"/>
        <end position="170"/>
    </location>
</feature>
<organism evidence="2 3">
    <name type="scientific">Gloeobacter kilaueensis (strain ATCC BAA-2537 / CCAP 1431/1 / ULC 316 / JS1)</name>
    <dbReference type="NCBI Taxonomy" id="1183438"/>
    <lineage>
        <taxon>Bacteria</taxon>
        <taxon>Bacillati</taxon>
        <taxon>Cyanobacteriota</taxon>
        <taxon>Cyanophyceae</taxon>
        <taxon>Gloeobacterales</taxon>
        <taxon>Gloeobacteraceae</taxon>
        <taxon>Gloeobacter</taxon>
    </lineage>
</organism>
<dbReference type="Proteomes" id="UP000017396">
    <property type="component" value="Chromosome"/>
</dbReference>
<keyword evidence="3" id="KW-1185">Reference proteome</keyword>
<name>U5QH07_GLOK1</name>
<feature type="signal peptide" evidence="1">
    <location>
        <begin position="1"/>
        <end position="22"/>
    </location>
</feature>
<evidence type="ECO:0000313" key="3">
    <source>
        <dbReference type="Proteomes" id="UP000017396"/>
    </source>
</evidence>
<evidence type="ECO:0008006" key="4">
    <source>
        <dbReference type="Google" id="ProtNLM"/>
    </source>
</evidence>
<evidence type="ECO:0000256" key="1">
    <source>
        <dbReference type="SAM" id="SignalP"/>
    </source>
</evidence>
<dbReference type="InterPro" id="IPR021256">
    <property type="entry name" value="DUF2808"/>
</dbReference>
<dbReference type="RefSeq" id="WP_023171930.1">
    <property type="nucleotide sequence ID" value="NC_022600.1"/>
</dbReference>
<sequence>MKAKWLAVCALILACGSAPVLAQSGFVLFGGEKDADNNLTYSMINNRSKARLNLLDLQLKPKNVAIAEIRLDYSYFYDNSFDTSNVQVIDESTRQAVEVEKIETDKIDDVLRVMNIVLKKPVPAETPLKIRFQNFTNPRSAGTFKIQARYLGTEPNPIYRYAGSWYISFN</sequence>
<proteinExistence type="predicted"/>
<dbReference type="HOGENOM" id="CLU_133074_0_0_3"/>
<dbReference type="STRING" id="1183438.GKIL_0643"/>
<dbReference type="KEGG" id="glj:GKIL_0643"/>
<dbReference type="Pfam" id="PF10989">
    <property type="entry name" value="DUF2808"/>
    <property type="match status" value="1"/>
</dbReference>
<dbReference type="EMBL" id="CP003587">
    <property type="protein sequence ID" value="AGY56889.1"/>
    <property type="molecule type" value="Genomic_DNA"/>
</dbReference>
<keyword evidence="1" id="KW-0732">Signal</keyword>
<gene>
    <name evidence="2" type="ORF">GKIL_0643</name>
</gene>
<protein>
    <recommendedName>
        <fullName evidence="4">DUF2808 domain-containing protein</fullName>
    </recommendedName>
</protein>
<reference evidence="2 3" key="1">
    <citation type="journal article" date="2013" name="PLoS ONE">
        <title>Cultivation and Complete Genome Sequencing of Gloeobacter kilaueensis sp. nov., from a Lava Cave in Kilauea Caldera, Hawai'i.</title>
        <authorList>
            <person name="Saw J.H."/>
            <person name="Schatz M."/>
            <person name="Brown M.V."/>
            <person name="Kunkel D.D."/>
            <person name="Foster J.S."/>
            <person name="Shick H."/>
            <person name="Christensen S."/>
            <person name="Hou S."/>
            <person name="Wan X."/>
            <person name="Donachie S.P."/>
        </authorList>
    </citation>
    <scope>NUCLEOTIDE SEQUENCE [LARGE SCALE GENOMIC DNA]</scope>
    <source>
        <strain evidence="3">JS</strain>
    </source>
</reference>
<dbReference type="PROSITE" id="PS51257">
    <property type="entry name" value="PROKAR_LIPOPROTEIN"/>
    <property type="match status" value="1"/>
</dbReference>
<evidence type="ECO:0000313" key="2">
    <source>
        <dbReference type="EMBL" id="AGY56889.1"/>
    </source>
</evidence>
<dbReference type="AlphaFoldDB" id="U5QH07"/>
<accession>U5QH07</accession>